<gene>
    <name evidence="3" type="ORF">FYK55_08655</name>
</gene>
<feature type="domain" description="DUF403" evidence="1">
    <location>
        <begin position="472"/>
        <end position="797"/>
    </location>
</feature>
<dbReference type="PANTHER" id="PTHR34595:SF2">
    <property type="entry name" value="BLR2978 PROTEIN"/>
    <property type="match status" value="1"/>
</dbReference>
<proteinExistence type="predicted"/>
<keyword evidence="4" id="KW-1185">Reference proteome</keyword>
<dbReference type="Gene3D" id="3.40.50.11290">
    <property type="match status" value="1"/>
</dbReference>
<dbReference type="InterPro" id="IPR025841">
    <property type="entry name" value="CP_ATPgrasp_2"/>
</dbReference>
<dbReference type="Pfam" id="PF04168">
    <property type="entry name" value="Alpha-E"/>
    <property type="match status" value="1"/>
</dbReference>
<evidence type="ECO:0000313" key="3">
    <source>
        <dbReference type="EMBL" id="KAA5544675.1"/>
    </source>
</evidence>
<dbReference type="Proteomes" id="UP000324479">
    <property type="component" value="Unassembled WGS sequence"/>
</dbReference>
<dbReference type="InterPro" id="IPR051680">
    <property type="entry name" value="ATP-dep_Glu-Cys_Ligase-2"/>
</dbReference>
<organism evidence="3 4">
    <name type="scientific">Roseiconus nitratireducens</name>
    <dbReference type="NCBI Taxonomy" id="2605748"/>
    <lineage>
        <taxon>Bacteria</taxon>
        <taxon>Pseudomonadati</taxon>
        <taxon>Planctomycetota</taxon>
        <taxon>Planctomycetia</taxon>
        <taxon>Pirellulales</taxon>
        <taxon>Pirellulaceae</taxon>
        <taxon>Roseiconus</taxon>
    </lineage>
</organism>
<dbReference type="PANTHER" id="PTHR34595">
    <property type="entry name" value="BLR5612 PROTEIN"/>
    <property type="match status" value="1"/>
</dbReference>
<protein>
    <submittedName>
        <fullName evidence="3">Circularly permuted type 2 ATP-grasp protein</fullName>
    </submittedName>
</protein>
<evidence type="ECO:0000313" key="4">
    <source>
        <dbReference type="Proteomes" id="UP000324479"/>
    </source>
</evidence>
<dbReference type="SUPFAM" id="SSF56059">
    <property type="entry name" value="Glutathione synthetase ATP-binding domain-like"/>
    <property type="match status" value="1"/>
</dbReference>
<comment type="caution">
    <text evidence="3">The sequence shown here is derived from an EMBL/GenBank/DDBJ whole genome shotgun (WGS) entry which is preliminary data.</text>
</comment>
<dbReference type="InterPro" id="IPR007296">
    <property type="entry name" value="DUF403"/>
</dbReference>
<dbReference type="Gene3D" id="3.30.1490.270">
    <property type="match status" value="1"/>
</dbReference>
<dbReference type="AlphaFoldDB" id="A0A5M6DHD7"/>
<feature type="domain" description="Circularly permuted ATP-grasp type 2" evidence="2">
    <location>
        <begin position="47"/>
        <end position="421"/>
    </location>
</feature>
<evidence type="ECO:0000259" key="1">
    <source>
        <dbReference type="Pfam" id="PF04168"/>
    </source>
</evidence>
<dbReference type="Pfam" id="PF14403">
    <property type="entry name" value="CP_ATPgrasp_2"/>
    <property type="match status" value="1"/>
</dbReference>
<evidence type="ECO:0000259" key="2">
    <source>
        <dbReference type="Pfam" id="PF14403"/>
    </source>
</evidence>
<name>A0A5M6DHD7_9BACT</name>
<reference evidence="3 4" key="1">
    <citation type="submission" date="2019-08" db="EMBL/GenBank/DDBJ databases">
        <authorList>
            <person name="Dhanesh K."/>
            <person name="Kumar G."/>
            <person name="Sasikala C."/>
            <person name="Venkata Ramana C."/>
        </authorList>
    </citation>
    <scope>NUCLEOTIDE SEQUENCE [LARGE SCALE GENOMIC DNA]</scope>
    <source>
        <strain evidence="3 4">JC645</strain>
    </source>
</reference>
<dbReference type="EMBL" id="VWOX01000004">
    <property type="protein sequence ID" value="KAA5544675.1"/>
    <property type="molecule type" value="Genomic_DNA"/>
</dbReference>
<accession>A0A5M6DHD7</accession>
<sequence length="811" mass="90130">MLDRSASIEQFIRENGITFHADQSQGAVPSDEDEETANRPWQLSVIPFVMGSAEWNVLSDGLVQRTHLLERILVDLLGEQRLIREGVVPGELFWANPVFSRAYHGLEGTPQKLHVTATDLVRGVDGLWRVTGDRTRAPSGLGYLLENRIVMGRVLPKLIRRSNTRRLASFFESLREHLQSLAPQDRSNPRVALLAPPSGSYREFEDTYLARYLGLTLVRGSDLAIRGGCLHVKTLGGLLPIQVLWRHISDRRCDPLELDPASNQGVAGLLRCVRHGRVAVVNAIGSVLAQTPGLMPYLEQANQFFFGGSLQLPSLKSYWLGDPQQRAYVLDHLDSLVLRSAYTVSSQEPIDTTRLSQQERAEFLQRIEADPGQFLAQERLAYSSTPVWIGGQVKPQRVALRNFQLIRGDRVEVLPGALARVGNDEMELSRSPVSGQRTLDCWVTSDVPLGKHKSLLPSGRNAIKLRRIGDELPSRVAEHLYWLGRYVERAEGISRLMRTTLSRLSGEETTEMAAELPRLTYALASLGQIEPGYAVDSFVAGLPNLDQVLPASVLDPEQPRGLIRTMQSVMHNATAVRDRLSNDAYRILRRAFRELNQPASASGRAVSEGMGYGEAIERVGTLIVDLLAFAGVTSEGFVRTHSWQFLELGRRIERADQTCDLLLTMLCPATENGKAICEAALEITDSLMTYRSRYLNLVRLAPVVDLIVTDDTNPRSVLYQLDRISDVIEKLPAVEGPVRLDAIERIVLDMQYQVKLADPYQLCQTSDDGTLEQLGKLLRGIAGRLPELSDAISAHYLIHTAATQQLTGTGR</sequence>